<dbReference type="SUPFAM" id="SSF49313">
    <property type="entry name" value="Cadherin-like"/>
    <property type="match status" value="5"/>
</dbReference>
<dbReference type="InterPro" id="IPR036397">
    <property type="entry name" value="RNaseH_sf"/>
</dbReference>
<dbReference type="SUPFAM" id="SSF56219">
    <property type="entry name" value="DNase I-like"/>
    <property type="match status" value="1"/>
</dbReference>
<dbReference type="Pfam" id="PF17917">
    <property type="entry name" value="RT_RNaseH"/>
    <property type="match status" value="1"/>
</dbReference>
<dbReference type="InterPro" id="IPR002126">
    <property type="entry name" value="Cadherin-like_dom"/>
</dbReference>
<dbReference type="InterPro" id="IPR012337">
    <property type="entry name" value="RNaseH-like_sf"/>
</dbReference>
<keyword evidence="3" id="KW-0548">Nucleotidyltransferase</keyword>
<keyword evidence="8 11" id="KW-0106">Calcium</keyword>
<sequence length="2455" mass="278601">MFLETQIHSVIDERDGIKLLEKEHGFHQSWPYNTEPGFTNPDQAVRCSRAGQAAVQSTRLIRVNGISLCALTSVRQRSNVKPDPKGFSSFPISAGANLMVVQANHSVQGRPSQQQYARSYKPTIVCKVVQANHSVQGRPSQQQYARSSKPTIVCKVVQANNMTKYIRIGIGDKNDNPPYFDQTLYEAEVNEDEDVQHTVITVTAKDKDECNPAGLLRVHMYVTATSWTPACPHVCRCHELDSRVSTCMSLPRAGLLRVHMYVAATSWTPACPHVCRCHELDSRVYTCMSLPRAGLPRVHMYVTATSWTPACPHVCRCHELDSCVSTCMLLPRAGLPRVHMYVTATSWTPACPHVCRCHELDSCVSTCMLLPRAGLPRVHVYVAAMSWTPACPHVCYCHELDSRVSTCMSLPRAGLPRVHMYVTATSWTPACPHVCYCHELDSRVSTCMLLPRAGLPRVHMYVTATSWTPACPHVCYCHELDSRVSTCMSLPRAGLPRVHMYVAAMSWTPACPHVCYCHELDSRVSTCMPLPRAGLPRVHMYVAATSWTPACPHVCYCHELDSRVSTCMLLPRAGLPRVHMYVAATSWTPACPHVCRCHELDSRVSTCMSLPRAGLPRVHMYVAATSWTPACPHVCYCHELDSRVSTCMSLPRAGLLRVHMYVTATSWTPACPHVCYCHELDSCVSTCMSLPRAGLPRVHMYVAATSWTPACPHVCYCHELDSRVSTCMSLPRAGLLRVHMYVTATGWTPACPHVCEERLINHQETSASRIRYEITQGNIGGAFAVKNETGAIFVAGPLDYESRKETRWKVLCGTDKMEGSVWNRQEGRLGVEHTRWKVLWWRDKMEGSVVERQDGRFCGGETRRKVLWRRDKTEGSVAERQDGRCGTDKMEGFVAKRQDGRFCGGETRRKVLWRRDKTEGFVAERQDGRFCGEQTRWKVLCGTDKMEGSVWNRQEGRLGVEHTRWKVLWWRDKMEGSVVERQDGRFCGGETRRKVLWRRDKTEGSVAERQDGRLGVEQTRWKVRQDGRLGVEQTRWKVRCGTDKMEGFVAKRQDGRFCGGETRRKVLWRRDKTEGFVAERQDGRLGVEQTRWKVRCGTDKMEGFVAERQDGRFCGGETRWKVLCGSDKMEKGSVAERQDGRQDGCRVMAEIDQREEGWNKEHCGRLWRFPTHAISLFLSTLEITQEASQSGKWGLHVIIQRVLQYKLRLVASDNLNENHTTVVIRINDVNDNPPLFDRPTYETQITEEDDRNLPKRVLQYNLTLVASDTFHENSTTVLIHVKDINDLPPKFTQPLYQTSILEEDIDGLPKRILKETKLNQNPRFNIKDYTTLRKDRPGKFGGGLAVLIKTLEIKFKEIAYNQNKPRESTTEAQAIEIYLTDKTIPILNVYHHDNTSINTGLIETLSEASSDIAIILGDFNAERPTWGSPVQDNKGQQVEDMLTDLDHTPLNNENNTYISKSTGTESAIDITAINYNIAPTTQWKILKKKLEELCNEELNHRTIDKNLEKFSLNISKAAKVSIPRGRRKDLKVKSKMSPGDALIFGQTIKHFGDEAENQLLRILNISWQTGKLPKNWKISIIVLILKPNKDAKECKNYRPIALTSILWKRHFLPGLMKYQPYDTIIQRIKLHLDPKKKVIPQRCRFLKRIQQEGESISEYLRELKHLAINCNFVDMLGTMMRDRFVAGIKSEIPQKKLIQEDDDVTLDKVFAVAISFELAEINTRELQDKLVAKISPMELDEKYRMLFKKCKSLLMDYKLGVIMSHRNDRKEECPIAFASRTLTEAEKRYSQLEKEALSITYGDEKSRQYLLGRKFVLVTDNRPLIHIFSPQKPIPICAASRIKRWSLKLAAFNYTEEFRKSSDNSNFDALSRLPLESSVREFLDEDQVLLLRKLNEVPFSFREVAYETSRDKILSIVLRNVRKGNCVCIDSNIRGLTRECRVCQESASMPPATISEWTWPEKPWHRLHLDLADNGRQFVSGEFEQFTKMNGIRHTKTSPYNPSTNGLAERYVREFKNLLRKNNGKDDLEANLQKVTSGNKEETASVHVPSCTPIPGPVAVHVPSCTPKPEAAAVQVPVRSPRPQRARKPLDRLDRSDRSMHPDHNTDQLRCLIRMDVLFWIDVCHIEGCKDDRVTVYMVRIDVDVTLTEFMTSQVTATDGDRDRHQDIVYFLTGQGVDDQDPANSKFAINTTTGEIYVRKPLDRDLPHGRSQWRFTVFAEDEGGNGLVGYSDVLVNLKDINDNAPFFPYAIYTGNVTENGTAVQWCSNDCGARCQYSGAVMTVAQGVSAVVGRGVSAVVWRRNDCGARCQCSGAVMTVAQVQWWGEVSVQWCGAGMTVAQGMTVMTMTATDYDDPNEGTNARLKYSIEQNQVNENGELIFTIDEETGVIATAVCCLDRETNPEYTIKVVAMDGGGLKVWYGVYGRFWLQFDVEATVRPRHNSELTPPYVLATVST</sequence>
<evidence type="ECO:0000313" key="16">
    <source>
        <dbReference type="Proteomes" id="UP001235939"/>
    </source>
</evidence>
<evidence type="ECO:0000256" key="4">
    <source>
        <dbReference type="ARBA" id="ARBA00022722"/>
    </source>
</evidence>
<protein>
    <submittedName>
        <fullName evidence="15">Hmr-1</fullName>
    </submittedName>
</protein>
<keyword evidence="10" id="KW-0472">Membrane</keyword>
<keyword evidence="4" id="KW-0540">Nuclease</keyword>
<gene>
    <name evidence="15" type="ORF">LAZ67_5001792</name>
</gene>
<accession>A0ABY6KG59</accession>
<feature type="domain" description="Cadherin" evidence="13">
    <location>
        <begin position="2133"/>
        <end position="2247"/>
    </location>
</feature>
<dbReference type="Proteomes" id="UP001235939">
    <property type="component" value="Chromosome 05"/>
</dbReference>
<dbReference type="CDD" id="cd09274">
    <property type="entry name" value="RNase_HI_RT_Ty3"/>
    <property type="match status" value="1"/>
</dbReference>
<keyword evidence="9" id="KW-0695">RNA-directed DNA polymerase</keyword>
<dbReference type="InterPro" id="IPR015919">
    <property type="entry name" value="Cadherin-like_sf"/>
</dbReference>
<dbReference type="SMART" id="SM00112">
    <property type="entry name" value="CA"/>
    <property type="match status" value="3"/>
</dbReference>
<evidence type="ECO:0000256" key="11">
    <source>
        <dbReference type="PROSITE-ProRule" id="PRU00043"/>
    </source>
</evidence>
<evidence type="ECO:0000259" key="14">
    <source>
        <dbReference type="PROSITE" id="PS50994"/>
    </source>
</evidence>
<evidence type="ECO:0000256" key="8">
    <source>
        <dbReference type="ARBA" id="ARBA00022837"/>
    </source>
</evidence>
<dbReference type="Gene3D" id="3.30.420.10">
    <property type="entry name" value="Ribonuclease H-like superfamily/Ribonuclease H"/>
    <property type="match status" value="1"/>
</dbReference>
<evidence type="ECO:0000256" key="10">
    <source>
        <dbReference type="ARBA" id="ARBA00023136"/>
    </source>
</evidence>
<feature type="domain" description="Cadherin" evidence="13">
    <location>
        <begin position="1202"/>
        <end position="1291"/>
    </location>
</feature>
<keyword evidence="7" id="KW-0378">Hydrolase</keyword>
<evidence type="ECO:0000259" key="13">
    <source>
        <dbReference type="PROSITE" id="PS50268"/>
    </source>
</evidence>
<dbReference type="CDD" id="cd11304">
    <property type="entry name" value="Cadherin_repeat"/>
    <property type="match status" value="4"/>
</dbReference>
<keyword evidence="16" id="KW-1185">Reference proteome</keyword>
<dbReference type="EMBL" id="CP092867">
    <property type="protein sequence ID" value="UYV67729.1"/>
    <property type="molecule type" value="Genomic_DNA"/>
</dbReference>
<evidence type="ECO:0000256" key="1">
    <source>
        <dbReference type="ARBA" id="ARBA00004370"/>
    </source>
</evidence>
<keyword evidence="6" id="KW-0255">Endonuclease</keyword>
<dbReference type="PANTHER" id="PTHR24027:SF438">
    <property type="entry name" value="CADHERIN 23"/>
    <property type="match status" value="1"/>
</dbReference>
<dbReference type="InterPro" id="IPR001584">
    <property type="entry name" value="Integrase_cat-core"/>
</dbReference>
<feature type="region of interest" description="Disordered" evidence="12">
    <location>
        <begin position="2076"/>
        <end position="2104"/>
    </location>
</feature>
<feature type="domain" description="Cadherin" evidence="13">
    <location>
        <begin position="2341"/>
        <end position="2449"/>
    </location>
</feature>
<dbReference type="SUPFAM" id="SSF53098">
    <property type="entry name" value="Ribonuclease H-like"/>
    <property type="match status" value="1"/>
</dbReference>
<dbReference type="InterPro" id="IPR020894">
    <property type="entry name" value="Cadherin_CS"/>
</dbReference>
<evidence type="ECO:0000256" key="7">
    <source>
        <dbReference type="ARBA" id="ARBA00022801"/>
    </source>
</evidence>
<keyword evidence="5" id="KW-0677">Repeat</keyword>
<dbReference type="PROSITE" id="PS50268">
    <property type="entry name" value="CADHERIN_2"/>
    <property type="match status" value="3"/>
</dbReference>
<dbReference type="PRINTS" id="PR00205">
    <property type="entry name" value="CADHERIN"/>
</dbReference>
<evidence type="ECO:0000256" key="9">
    <source>
        <dbReference type="ARBA" id="ARBA00022918"/>
    </source>
</evidence>
<dbReference type="InterPro" id="IPR005135">
    <property type="entry name" value="Endo/exonuclease/phosphatase"/>
</dbReference>
<proteinExistence type="predicted"/>
<dbReference type="PROSITE" id="PS50994">
    <property type="entry name" value="INTEGRASE"/>
    <property type="match status" value="1"/>
</dbReference>
<dbReference type="PANTHER" id="PTHR24027">
    <property type="entry name" value="CADHERIN-23"/>
    <property type="match status" value="1"/>
</dbReference>
<evidence type="ECO:0000256" key="3">
    <source>
        <dbReference type="ARBA" id="ARBA00022695"/>
    </source>
</evidence>
<dbReference type="InterPro" id="IPR036691">
    <property type="entry name" value="Endo/exonu/phosph_ase_sf"/>
</dbReference>
<dbReference type="SUPFAM" id="SSF56672">
    <property type="entry name" value="DNA/RNA polymerases"/>
    <property type="match status" value="1"/>
</dbReference>
<organism evidence="15 16">
    <name type="scientific">Cordylochernes scorpioides</name>
    <dbReference type="NCBI Taxonomy" id="51811"/>
    <lineage>
        <taxon>Eukaryota</taxon>
        <taxon>Metazoa</taxon>
        <taxon>Ecdysozoa</taxon>
        <taxon>Arthropoda</taxon>
        <taxon>Chelicerata</taxon>
        <taxon>Arachnida</taxon>
        <taxon>Pseudoscorpiones</taxon>
        <taxon>Cheliferoidea</taxon>
        <taxon>Chernetidae</taxon>
        <taxon>Cordylochernes</taxon>
    </lineage>
</organism>
<feature type="compositionally biased region" description="Basic and acidic residues" evidence="12">
    <location>
        <begin position="2088"/>
        <end position="2104"/>
    </location>
</feature>
<dbReference type="InterPro" id="IPR041373">
    <property type="entry name" value="RT_RNaseH"/>
</dbReference>
<keyword evidence="2" id="KW-0808">Transferase</keyword>
<dbReference type="Pfam" id="PF14529">
    <property type="entry name" value="Exo_endo_phos_2"/>
    <property type="match status" value="1"/>
</dbReference>
<dbReference type="InterPro" id="IPR043502">
    <property type="entry name" value="DNA/RNA_pol_sf"/>
</dbReference>
<dbReference type="InterPro" id="IPR039808">
    <property type="entry name" value="Cadherin"/>
</dbReference>
<evidence type="ECO:0000256" key="6">
    <source>
        <dbReference type="ARBA" id="ARBA00022759"/>
    </source>
</evidence>
<dbReference type="Gene3D" id="2.60.40.60">
    <property type="entry name" value="Cadherins"/>
    <property type="match status" value="5"/>
</dbReference>
<reference evidence="15 16" key="1">
    <citation type="submission" date="2022-01" db="EMBL/GenBank/DDBJ databases">
        <title>A chromosomal length assembly of Cordylochernes scorpioides.</title>
        <authorList>
            <person name="Zeh D."/>
            <person name="Zeh J."/>
        </authorList>
    </citation>
    <scope>NUCLEOTIDE SEQUENCE [LARGE SCALE GENOMIC DNA]</scope>
    <source>
        <strain evidence="15">IN4F17</strain>
        <tissue evidence="15">Whole Body</tissue>
    </source>
</reference>
<evidence type="ECO:0000313" key="15">
    <source>
        <dbReference type="EMBL" id="UYV67729.1"/>
    </source>
</evidence>
<name>A0ABY6KG59_9ARAC</name>
<evidence type="ECO:0000256" key="12">
    <source>
        <dbReference type="SAM" id="MobiDB-lite"/>
    </source>
</evidence>
<evidence type="ECO:0000256" key="2">
    <source>
        <dbReference type="ARBA" id="ARBA00022679"/>
    </source>
</evidence>
<dbReference type="Pfam" id="PF00028">
    <property type="entry name" value="Cadherin"/>
    <property type="match status" value="3"/>
</dbReference>
<dbReference type="Gene3D" id="3.60.10.10">
    <property type="entry name" value="Endonuclease/exonuclease/phosphatase"/>
    <property type="match status" value="1"/>
</dbReference>
<evidence type="ECO:0000256" key="5">
    <source>
        <dbReference type="ARBA" id="ARBA00022737"/>
    </source>
</evidence>
<dbReference type="PROSITE" id="PS00232">
    <property type="entry name" value="CADHERIN_1"/>
    <property type="match status" value="3"/>
</dbReference>
<comment type="subcellular location">
    <subcellularLocation>
        <location evidence="1">Membrane</location>
    </subcellularLocation>
</comment>
<feature type="domain" description="Integrase catalytic" evidence="14">
    <location>
        <begin position="1894"/>
        <end position="2063"/>
    </location>
</feature>